<gene>
    <name evidence="2" type="ORF">ECRASSUSDP1_LOCUS18990</name>
</gene>
<keyword evidence="1" id="KW-1133">Transmembrane helix</keyword>
<dbReference type="Proteomes" id="UP001295684">
    <property type="component" value="Unassembled WGS sequence"/>
</dbReference>
<keyword evidence="3" id="KW-1185">Reference proteome</keyword>
<reference evidence="2" key="1">
    <citation type="submission" date="2023-07" db="EMBL/GenBank/DDBJ databases">
        <authorList>
            <consortium name="AG Swart"/>
            <person name="Singh M."/>
            <person name="Singh A."/>
            <person name="Seah K."/>
            <person name="Emmerich C."/>
        </authorList>
    </citation>
    <scope>NUCLEOTIDE SEQUENCE</scope>
    <source>
        <strain evidence="2">DP1</strain>
    </source>
</reference>
<proteinExistence type="predicted"/>
<evidence type="ECO:0000256" key="1">
    <source>
        <dbReference type="SAM" id="Phobius"/>
    </source>
</evidence>
<keyword evidence="1" id="KW-0472">Membrane</keyword>
<dbReference type="EMBL" id="CAMPGE010019252">
    <property type="protein sequence ID" value="CAI2377602.1"/>
    <property type="molecule type" value="Genomic_DNA"/>
</dbReference>
<feature type="transmembrane region" description="Helical" evidence="1">
    <location>
        <begin position="12"/>
        <end position="33"/>
    </location>
</feature>
<organism evidence="2 3">
    <name type="scientific">Euplotes crassus</name>
    <dbReference type="NCBI Taxonomy" id="5936"/>
    <lineage>
        <taxon>Eukaryota</taxon>
        <taxon>Sar</taxon>
        <taxon>Alveolata</taxon>
        <taxon>Ciliophora</taxon>
        <taxon>Intramacronucleata</taxon>
        <taxon>Spirotrichea</taxon>
        <taxon>Hypotrichia</taxon>
        <taxon>Euplotida</taxon>
        <taxon>Euplotidae</taxon>
        <taxon>Moneuplotes</taxon>
    </lineage>
</organism>
<sequence length="88" mass="10260">MDTSIELAFTIYFAFYNFTHFLLYFPKILIFYLDTLELLKPLVIKTLSEMVSMMSNLASSKKTPTAGSFNKQIIMTRSHFFQKGLFNI</sequence>
<evidence type="ECO:0000313" key="3">
    <source>
        <dbReference type="Proteomes" id="UP001295684"/>
    </source>
</evidence>
<comment type="caution">
    <text evidence="2">The sequence shown here is derived from an EMBL/GenBank/DDBJ whole genome shotgun (WGS) entry which is preliminary data.</text>
</comment>
<dbReference type="AlphaFoldDB" id="A0AAD2D2H2"/>
<evidence type="ECO:0000313" key="2">
    <source>
        <dbReference type="EMBL" id="CAI2377602.1"/>
    </source>
</evidence>
<name>A0AAD2D2H2_EUPCR</name>
<accession>A0AAD2D2H2</accession>
<keyword evidence="1" id="KW-0812">Transmembrane</keyword>
<protein>
    <submittedName>
        <fullName evidence="2">Uncharacterized protein</fullName>
    </submittedName>
</protein>